<proteinExistence type="predicted"/>
<feature type="transmembrane region" description="Helical" evidence="5">
    <location>
        <begin position="203"/>
        <end position="220"/>
    </location>
</feature>
<evidence type="ECO:0000256" key="1">
    <source>
        <dbReference type="ARBA" id="ARBA00004141"/>
    </source>
</evidence>
<feature type="transmembrane region" description="Helical" evidence="5">
    <location>
        <begin position="77"/>
        <end position="101"/>
    </location>
</feature>
<evidence type="ECO:0000256" key="4">
    <source>
        <dbReference type="ARBA" id="ARBA00023136"/>
    </source>
</evidence>
<keyword evidence="2 5" id="KW-0812">Transmembrane</keyword>
<dbReference type="EMBL" id="JAZHXI010000025">
    <property type="protein sequence ID" value="KAL2059957.1"/>
    <property type="molecule type" value="Genomic_DNA"/>
</dbReference>
<evidence type="ECO:0000313" key="6">
    <source>
        <dbReference type="EMBL" id="KAL2059957.1"/>
    </source>
</evidence>
<accession>A0ABR4BRA8</accession>
<evidence type="ECO:0000256" key="2">
    <source>
        <dbReference type="ARBA" id="ARBA00022692"/>
    </source>
</evidence>
<protein>
    <submittedName>
        <fullName evidence="6">Uncharacterized protein</fullName>
    </submittedName>
</protein>
<evidence type="ECO:0000256" key="5">
    <source>
        <dbReference type="SAM" id="Phobius"/>
    </source>
</evidence>
<keyword evidence="3 5" id="KW-1133">Transmembrane helix</keyword>
<keyword evidence="7" id="KW-1185">Reference proteome</keyword>
<feature type="transmembrane region" description="Helical" evidence="5">
    <location>
        <begin position="46"/>
        <end position="65"/>
    </location>
</feature>
<dbReference type="Proteomes" id="UP001595075">
    <property type="component" value="Unassembled WGS sequence"/>
</dbReference>
<dbReference type="PANTHER" id="PTHR31465:SF1">
    <property type="entry name" value="PROTEIN RTA1-RELATED"/>
    <property type="match status" value="1"/>
</dbReference>
<dbReference type="PANTHER" id="PTHR31465">
    <property type="entry name" value="PROTEIN RTA1-RELATED"/>
    <property type="match status" value="1"/>
</dbReference>
<comment type="caution">
    <text evidence="6">The sequence shown here is derived from an EMBL/GenBank/DDBJ whole genome shotgun (WGS) entry which is preliminary data.</text>
</comment>
<name>A0ABR4BRA8_9HELO</name>
<evidence type="ECO:0000313" key="7">
    <source>
        <dbReference type="Proteomes" id="UP001595075"/>
    </source>
</evidence>
<sequence>MPELLPLSSGYYVWHYVPSVALSAIASLAWIVIGVALSWRMLKTRTWFCSCFSIGCLMEFVGYAARAAAANKTNELVPYMIQSALILLPPVLFAASIYMCLGRLIRYLGASHLSIIRPSRLTKIFVGGDVLSFFIQGNSTPFAVLGNKNPIFPKLGQALVLIGLAIQLISFCLFTYTALVFYRRLKAAPTQRSWAVDYNWVKVMHLLYCTSALIILRSLFRIAEYAMGNDGYLLMHEWTLYAFDTIPMLAVCGLFFWWYPVCLAGLPKTGDVEHIPLETQVSEQRLVPKH</sequence>
<feature type="transmembrane region" description="Helical" evidence="5">
    <location>
        <begin position="158"/>
        <end position="182"/>
    </location>
</feature>
<evidence type="ECO:0000256" key="3">
    <source>
        <dbReference type="ARBA" id="ARBA00022989"/>
    </source>
</evidence>
<gene>
    <name evidence="6" type="ORF">VTL71DRAFT_10112</name>
</gene>
<dbReference type="InterPro" id="IPR007568">
    <property type="entry name" value="RTA1"/>
</dbReference>
<feature type="transmembrane region" description="Helical" evidence="5">
    <location>
        <begin position="240"/>
        <end position="259"/>
    </location>
</feature>
<keyword evidence="4 5" id="KW-0472">Membrane</keyword>
<comment type="subcellular location">
    <subcellularLocation>
        <location evidence="1">Membrane</location>
        <topology evidence="1">Multi-pass membrane protein</topology>
    </subcellularLocation>
</comment>
<dbReference type="Pfam" id="PF04479">
    <property type="entry name" value="RTA1"/>
    <property type="match status" value="1"/>
</dbReference>
<feature type="transmembrane region" description="Helical" evidence="5">
    <location>
        <begin position="20"/>
        <end position="39"/>
    </location>
</feature>
<feature type="transmembrane region" description="Helical" evidence="5">
    <location>
        <begin position="121"/>
        <end position="138"/>
    </location>
</feature>
<reference evidence="6 7" key="1">
    <citation type="journal article" date="2024" name="Commun. Biol.">
        <title>Comparative genomic analysis of thermophilic fungi reveals convergent evolutionary adaptations and gene losses.</title>
        <authorList>
            <person name="Steindorff A.S."/>
            <person name="Aguilar-Pontes M.V."/>
            <person name="Robinson A.J."/>
            <person name="Andreopoulos B."/>
            <person name="LaButti K."/>
            <person name="Kuo A."/>
            <person name="Mondo S."/>
            <person name="Riley R."/>
            <person name="Otillar R."/>
            <person name="Haridas S."/>
            <person name="Lipzen A."/>
            <person name="Grimwood J."/>
            <person name="Schmutz J."/>
            <person name="Clum A."/>
            <person name="Reid I.D."/>
            <person name="Moisan M.C."/>
            <person name="Butler G."/>
            <person name="Nguyen T.T.M."/>
            <person name="Dewar K."/>
            <person name="Conant G."/>
            <person name="Drula E."/>
            <person name="Henrissat B."/>
            <person name="Hansel C."/>
            <person name="Singer S."/>
            <person name="Hutchinson M.I."/>
            <person name="de Vries R.P."/>
            <person name="Natvig D.O."/>
            <person name="Powell A.J."/>
            <person name="Tsang A."/>
            <person name="Grigoriev I.V."/>
        </authorList>
    </citation>
    <scope>NUCLEOTIDE SEQUENCE [LARGE SCALE GENOMIC DNA]</scope>
    <source>
        <strain evidence="6 7">CBS 494.80</strain>
    </source>
</reference>
<organism evidence="6 7">
    <name type="scientific">Oculimacula yallundae</name>
    <dbReference type="NCBI Taxonomy" id="86028"/>
    <lineage>
        <taxon>Eukaryota</taxon>
        <taxon>Fungi</taxon>
        <taxon>Dikarya</taxon>
        <taxon>Ascomycota</taxon>
        <taxon>Pezizomycotina</taxon>
        <taxon>Leotiomycetes</taxon>
        <taxon>Helotiales</taxon>
        <taxon>Ploettnerulaceae</taxon>
        <taxon>Oculimacula</taxon>
    </lineage>
</organism>